<dbReference type="OrthoDB" id="6624193at2759"/>
<sequence length="117" mass="13436">MAYVLWRVLMKKYSKVRLGIRNFPYSSSSVLAKKKVESDASVYYTRVRREGKFAAFLRRGCEVSEKFIEDAIKVAILRIRIEREKDDEALRDLGFGLLGKGVAERSDKFGRLPAVNT</sequence>
<organism evidence="1 2">
    <name type="scientific">Trichomalopsis sarcophagae</name>
    <dbReference type="NCBI Taxonomy" id="543379"/>
    <lineage>
        <taxon>Eukaryota</taxon>
        <taxon>Metazoa</taxon>
        <taxon>Ecdysozoa</taxon>
        <taxon>Arthropoda</taxon>
        <taxon>Hexapoda</taxon>
        <taxon>Insecta</taxon>
        <taxon>Pterygota</taxon>
        <taxon>Neoptera</taxon>
        <taxon>Endopterygota</taxon>
        <taxon>Hymenoptera</taxon>
        <taxon>Apocrita</taxon>
        <taxon>Proctotrupomorpha</taxon>
        <taxon>Chalcidoidea</taxon>
        <taxon>Pteromalidae</taxon>
        <taxon>Pteromalinae</taxon>
        <taxon>Trichomalopsis</taxon>
    </lineage>
</organism>
<evidence type="ECO:0000313" key="1">
    <source>
        <dbReference type="EMBL" id="OXU32283.1"/>
    </source>
</evidence>
<accession>A0A232FNY8</accession>
<protein>
    <submittedName>
        <fullName evidence="1">Uncharacterized protein</fullName>
    </submittedName>
</protein>
<reference evidence="1 2" key="1">
    <citation type="journal article" date="2017" name="Curr. Biol.">
        <title>The Evolution of Venom by Co-option of Single-Copy Genes.</title>
        <authorList>
            <person name="Martinson E.O."/>
            <person name="Mrinalini"/>
            <person name="Kelkar Y.D."/>
            <person name="Chang C.H."/>
            <person name="Werren J.H."/>
        </authorList>
    </citation>
    <scope>NUCLEOTIDE SEQUENCE [LARGE SCALE GENOMIC DNA]</scope>
    <source>
        <strain evidence="1 2">Alberta</strain>
        <tissue evidence="1">Whole body</tissue>
    </source>
</reference>
<dbReference type="EMBL" id="NNAY01000002">
    <property type="protein sequence ID" value="OXU32283.1"/>
    <property type="molecule type" value="Genomic_DNA"/>
</dbReference>
<comment type="caution">
    <text evidence="1">The sequence shown here is derived from an EMBL/GenBank/DDBJ whole genome shotgun (WGS) entry which is preliminary data.</text>
</comment>
<dbReference type="AlphaFoldDB" id="A0A232FNY8"/>
<keyword evidence="2" id="KW-1185">Reference proteome</keyword>
<dbReference type="Proteomes" id="UP000215335">
    <property type="component" value="Unassembled WGS sequence"/>
</dbReference>
<gene>
    <name evidence="1" type="ORF">TSAR_007059</name>
</gene>
<proteinExistence type="predicted"/>
<evidence type="ECO:0000313" key="2">
    <source>
        <dbReference type="Proteomes" id="UP000215335"/>
    </source>
</evidence>
<name>A0A232FNY8_9HYME</name>